<protein>
    <submittedName>
        <fullName evidence="1">Uncharacterized protein</fullName>
    </submittedName>
</protein>
<dbReference type="AlphaFoldDB" id="A0A1A0H6V4"/>
<dbReference type="GeneID" id="30029114"/>
<dbReference type="STRING" id="869754.A0A1A0H6V4"/>
<keyword evidence="2" id="KW-1185">Reference proteome</keyword>
<comment type="caution">
    <text evidence="1">The sequence shown here is derived from an EMBL/GenBank/DDBJ whole genome shotgun (WGS) entry which is preliminary data.</text>
</comment>
<dbReference type="OrthoDB" id="10258445at2759"/>
<accession>A0A1A0H6V4</accession>
<proteinExistence type="predicted"/>
<reference evidence="1 2" key="1">
    <citation type="submission" date="2016-05" db="EMBL/GenBank/DDBJ databases">
        <title>Comparative genomics of biotechnologically important yeasts.</title>
        <authorList>
            <consortium name="DOE Joint Genome Institute"/>
            <person name="Riley R."/>
            <person name="Haridas S."/>
            <person name="Wolfe K.H."/>
            <person name="Lopes M.R."/>
            <person name="Hittinger C.T."/>
            <person name="Goker M."/>
            <person name="Salamov A."/>
            <person name="Wisecaver J."/>
            <person name="Long T.M."/>
            <person name="Aerts A.L."/>
            <person name="Barry K."/>
            <person name="Choi C."/>
            <person name="Clum A."/>
            <person name="Coughlan A.Y."/>
            <person name="Deshpande S."/>
            <person name="Douglass A.P."/>
            <person name="Hanson S.J."/>
            <person name="Klenk H.-P."/>
            <person name="LaButti K."/>
            <person name="Lapidus A."/>
            <person name="Lindquist E."/>
            <person name="Lipzen A."/>
            <person name="Meier-kolthoff J.P."/>
            <person name="Ohm R.A."/>
            <person name="Otillar R.P."/>
            <person name="Pangilinan J."/>
            <person name="Peng Y."/>
            <person name="Rokas A."/>
            <person name="Rosa C.A."/>
            <person name="Scheuner C."/>
            <person name="Sibirny A.A."/>
            <person name="Slot J.C."/>
            <person name="Stielow J.B."/>
            <person name="Sun H."/>
            <person name="Kurtzman C.P."/>
            <person name="Blackwell M."/>
            <person name="Grigoriev I.V."/>
            <person name="Jeffries T.W."/>
        </authorList>
    </citation>
    <scope>NUCLEOTIDE SEQUENCE [LARGE SCALE GENOMIC DNA]</scope>
    <source>
        <strain evidence="1 2">NRRL YB-4993</strain>
    </source>
</reference>
<evidence type="ECO:0000313" key="1">
    <source>
        <dbReference type="EMBL" id="OBA19761.1"/>
    </source>
</evidence>
<dbReference type="RefSeq" id="XP_018710286.1">
    <property type="nucleotide sequence ID" value="XM_018856138.1"/>
</dbReference>
<dbReference type="Proteomes" id="UP000092555">
    <property type="component" value="Unassembled WGS sequence"/>
</dbReference>
<evidence type="ECO:0000313" key="2">
    <source>
        <dbReference type="Proteomes" id="UP000092555"/>
    </source>
</evidence>
<name>A0A1A0H6V4_9ASCO</name>
<gene>
    <name evidence="1" type="ORF">METBIDRAFT_32833</name>
</gene>
<organism evidence="1 2">
    <name type="scientific">Metschnikowia bicuspidata var. bicuspidata NRRL YB-4993</name>
    <dbReference type="NCBI Taxonomy" id="869754"/>
    <lineage>
        <taxon>Eukaryota</taxon>
        <taxon>Fungi</taxon>
        <taxon>Dikarya</taxon>
        <taxon>Ascomycota</taxon>
        <taxon>Saccharomycotina</taxon>
        <taxon>Pichiomycetes</taxon>
        <taxon>Metschnikowiaceae</taxon>
        <taxon>Metschnikowia</taxon>
    </lineage>
</organism>
<dbReference type="EMBL" id="LXTC01000005">
    <property type="protein sequence ID" value="OBA19761.1"/>
    <property type="molecule type" value="Genomic_DNA"/>
</dbReference>
<sequence>MDPRVRQLFKQLVYMAKEYPAESGGYSRLVGQAKRAFRGTEIGHADDMHRALSKGEYIVKGTYEEPTPGGADRNPGP</sequence>